<keyword evidence="3" id="KW-1185">Reference proteome</keyword>
<evidence type="ECO:0000256" key="1">
    <source>
        <dbReference type="SAM" id="Phobius"/>
    </source>
</evidence>
<reference evidence="2" key="1">
    <citation type="submission" date="2022-05" db="EMBL/GenBank/DDBJ databases">
        <authorList>
            <person name="Sun X."/>
        </authorList>
    </citation>
    <scope>NUCLEOTIDE SEQUENCE</scope>
    <source>
        <strain evidence="2">Ai-910</strain>
    </source>
</reference>
<dbReference type="EMBL" id="CP098400">
    <property type="protein sequence ID" value="URW80340.1"/>
    <property type="molecule type" value="Genomic_DNA"/>
</dbReference>
<feature type="transmembrane region" description="Helical" evidence="1">
    <location>
        <begin position="36"/>
        <end position="55"/>
    </location>
</feature>
<reference evidence="2" key="2">
    <citation type="submission" date="2022-06" db="EMBL/GenBank/DDBJ databases">
        <title>Xiashengella guii gen. nov. sp. nov., a bacterium isolated form anaerobic digestion tank.</title>
        <authorList>
            <person name="Huang H."/>
        </authorList>
    </citation>
    <scope>NUCLEOTIDE SEQUENCE</scope>
    <source>
        <strain evidence="2">Ai-910</strain>
    </source>
</reference>
<organism evidence="2 3">
    <name type="scientific">Xiashengella succiniciproducens</name>
    <dbReference type="NCBI Taxonomy" id="2949635"/>
    <lineage>
        <taxon>Bacteria</taxon>
        <taxon>Pseudomonadati</taxon>
        <taxon>Bacteroidota</taxon>
        <taxon>Bacteroidia</taxon>
        <taxon>Marinilabiliales</taxon>
        <taxon>Marinilabiliaceae</taxon>
        <taxon>Xiashengella</taxon>
    </lineage>
</organism>
<protein>
    <submittedName>
        <fullName evidence="2">Uncharacterized protein</fullName>
    </submittedName>
</protein>
<feature type="transmembrane region" description="Helical" evidence="1">
    <location>
        <begin position="125"/>
        <end position="145"/>
    </location>
</feature>
<feature type="transmembrane region" description="Helical" evidence="1">
    <location>
        <begin position="9"/>
        <end position="30"/>
    </location>
</feature>
<sequence length="209" mass="23133">MIGNFILKVVFGAVVPLLSLMAFWWSAVLIGAGDSIILLSTVSGLIAGLVIEYFIVRKGKFSIYKLRTSTLILIYVFYSICFFGFFLGVPVFNLVFGPVAGYYWARKLVNNNPDKVVLREEKTKVSVFTALIMGLICLLSAYFAFTDVHTAANLKGMFNLSFEVSNGMLIGVSIAGGAIFFVSQYFLTDVAFEKTYRNLLNLSKTTNSK</sequence>
<gene>
    <name evidence="2" type="ORF">M9189_03095</name>
</gene>
<dbReference type="AlphaFoldDB" id="A0A9J6ZQW0"/>
<feature type="transmembrane region" description="Helical" evidence="1">
    <location>
        <begin position="75"/>
        <end position="105"/>
    </location>
</feature>
<evidence type="ECO:0000313" key="2">
    <source>
        <dbReference type="EMBL" id="URW80340.1"/>
    </source>
</evidence>
<accession>A0A9J6ZQW0</accession>
<keyword evidence="1" id="KW-0812">Transmembrane</keyword>
<proteinExistence type="predicted"/>
<keyword evidence="1" id="KW-1133">Transmembrane helix</keyword>
<dbReference type="RefSeq" id="WP_250724480.1">
    <property type="nucleotide sequence ID" value="NZ_CP098400.1"/>
</dbReference>
<dbReference type="Proteomes" id="UP001056426">
    <property type="component" value="Chromosome"/>
</dbReference>
<name>A0A9J6ZQW0_9BACT</name>
<dbReference type="KEGG" id="alkq:M9189_03095"/>
<feature type="transmembrane region" description="Helical" evidence="1">
    <location>
        <begin position="166"/>
        <end position="187"/>
    </location>
</feature>
<keyword evidence="1" id="KW-0472">Membrane</keyword>
<evidence type="ECO:0000313" key="3">
    <source>
        <dbReference type="Proteomes" id="UP001056426"/>
    </source>
</evidence>